<dbReference type="InterPro" id="IPR001173">
    <property type="entry name" value="Glyco_trans_2-like"/>
</dbReference>
<gene>
    <name evidence="2" type="primary">migA</name>
    <name evidence="2" type="ORF">HMF8227_00746</name>
</gene>
<dbReference type="EMBL" id="CP029347">
    <property type="protein sequence ID" value="AWL11242.1"/>
    <property type="molecule type" value="Genomic_DNA"/>
</dbReference>
<dbReference type="EC" id="2.4.1.-" evidence="2"/>
<feature type="domain" description="Glycosyltransferase 2-like" evidence="1">
    <location>
        <begin position="16"/>
        <end position="112"/>
    </location>
</feature>
<evidence type="ECO:0000259" key="1">
    <source>
        <dbReference type="Pfam" id="PF00535"/>
    </source>
</evidence>
<dbReference type="InterPro" id="IPR050834">
    <property type="entry name" value="Glycosyltransf_2"/>
</dbReference>
<proteinExistence type="predicted"/>
<keyword evidence="2" id="KW-0328">Glycosyltransferase</keyword>
<sequence>MTATTLEPNKSKPLVSIYMPTHNRLSLLPRAVKSIQAQTFTNFEAIIVDDGSSDETAQYLNQLSNEDPRFRVYRHESPKGACAARNLAISMARGEYITGLDDDDEFTPDRLLFFWNNRALADKYGFVFTSQYWSYGQRRKVLGFNEQRLTLDRLLSFNYAGNQVFIQTEKLRAIGGFDAAMPACQDWDTWIRACQKYGDAYSLNKPTYITHTEHELGRISVSKNKVLGHEKIIEKYAGISSRRNARDQKFLLCRARREKFTIFCFIKLATLRNWRLAVRYLLSSNFPYLSAIRLKILKG</sequence>
<dbReference type="AlphaFoldDB" id="A0A2S2E133"/>
<protein>
    <submittedName>
        <fullName evidence="2">Chondroitin synthase</fullName>
        <ecNumber evidence="2">2.4.1.-</ecNumber>
    </submittedName>
</protein>
<dbReference type="Pfam" id="PF00535">
    <property type="entry name" value="Glycos_transf_2"/>
    <property type="match status" value="1"/>
</dbReference>
<dbReference type="KEGG" id="salh:HMF8227_00746"/>
<dbReference type="SUPFAM" id="SSF53448">
    <property type="entry name" value="Nucleotide-diphospho-sugar transferases"/>
    <property type="match status" value="1"/>
</dbReference>
<keyword evidence="3" id="KW-1185">Reference proteome</keyword>
<reference evidence="2 3" key="1">
    <citation type="submission" date="2018-05" db="EMBL/GenBank/DDBJ databases">
        <title>Salinimonas sp. HMF8227 Genome sequencing and assembly.</title>
        <authorList>
            <person name="Kang H."/>
            <person name="Kang J."/>
            <person name="Cha I."/>
            <person name="Kim H."/>
            <person name="Joh K."/>
        </authorList>
    </citation>
    <scope>NUCLEOTIDE SEQUENCE [LARGE SCALE GENOMIC DNA]</scope>
    <source>
        <strain evidence="2 3">HMF8227</strain>
    </source>
</reference>
<dbReference type="Proteomes" id="UP000245728">
    <property type="component" value="Chromosome"/>
</dbReference>
<name>A0A2S2E133_9ALTE</name>
<dbReference type="Gene3D" id="3.90.550.10">
    <property type="entry name" value="Spore Coat Polysaccharide Biosynthesis Protein SpsA, Chain A"/>
    <property type="match status" value="1"/>
</dbReference>
<dbReference type="RefSeq" id="WP_109338906.1">
    <property type="nucleotide sequence ID" value="NZ_CP029347.1"/>
</dbReference>
<dbReference type="InterPro" id="IPR029044">
    <property type="entry name" value="Nucleotide-diphossugar_trans"/>
</dbReference>
<accession>A0A2S2E133</accession>
<keyword evidence="2" id="KW-0808">Transferase</keyword>
<organism evidence="2 3">
    <name type="scientific">Saliniradius amylolyticus</name>
    <dbReference type="NCBI Taxonomy" id="2183582"/>
    <lineage>
        <taxon>Bacteria</taxon>
        <taxon>Pseudomonadati</taxon>
        <taxon>Pseudomonadota</taxon>
        <taxon>Gammaproteobacteria</taxon>
        <taxon>Alteromonadales</taxon>
        <taxon>Alteromonadaceae</taxon>
        <taxon>Saliniradius</taxon>
    </lineage>
</organism>
<dbReference type="PANTHER" id="PTHR43685">
    <property type="entry name" value="GLYCOSYLTRANSFERASE"/>
    <property type="match status" value="1"/>
</dbReference>
<dbReference type="PANTHER" id="PTHR43685:SF2">
    <property type="entry name" value="GLYCOSYLTRANSFERASE 2-LIKE DOMAIN-CONTAINING PROTEIN"/>
    <property type="match status" value="1"/>
</dbReference>
<dbReference type="OrthoDB" id="396512at2"/>
<evidence type="ECO:0000313" key="2">
    <source>
        <dbReference type="EMBL" id="AWL11242.1"/>
    </source>
</evidence>
<dbReference type="GO" id="GO:0016757">
    <property type="term" value="F:glycosyltransferase activity"/>
    <property type="evidence" value="ECO:0007669"/>
    <property type="project" value="UniProtKB-KW"/>
</dbReference>
<evidence type="ECO:0000313" key="3">
    <source>
        <dbReference type="Proteomes" id="UP000245728"/>
    </source>
</evidence>